<organism evidence="11 12">
    <name type="scientific">Hydrogenibacillus schlegelii</name>
    <name type="common">Bacillus schlegelii</name>
    <dbReference type="NCBI Taxonomy" id="1484"/>
    <lineage>
        <taxon>Bacteria</taxon>
        <taxon>Bacillati</taxon>
        <taxon>Bacillota</taxon>
        <taxon>Bacilli</taxon>
        <taxon>Bacillales</taxon>
        <taxon>Bacillales Family X. Incertae Sedis</taxon>
        <taxon>Hydrogenibacillus</taxon>
    </lineage>
</organism>
<dbReference type="GO" id="GO:0015450">
    <property type="term" value="F:protein-transporting ATPase activity"/>
    <property type="evidence" value="ECO:0007669"/>
    <property type="project" value="InterPro"/>
</dbReference>
<name>A0A2T5GBF1_HYDSH</name>
<dbReference type="InterPro" id="IPR022646">
    <property type="entry name" value="SecD/SecF_CS"/>
</dbReference>
<comment type="caution">
    <text evidence="11">The sequence shown here is derived from an EMBL/GenBank/DDBJ whole genome shotgun (WGS) entry which is preliminary data.</text>
</comment>
<keyword evidence="5 9" id="KW-0653">Protein transport</keyword>
<reference evidence="11 12" key="1">
    <citation type="submission" date="2017-08" db="EMBL/GenBank/DDBJ databases">
        <title>Burning lignite coal seam in the remote Altai Mountains harbors a hydrogen-driven thermophilic microbial community.</title>
        <authorList>
            <person name="Kadnikov V.V."/>
            <person name="Mardanov A.V."/>
            <person name="Ivasenko D."/>
            <person name="Beletsky A.V."/>
            <person name="Karnachuk O.V."/>
            <person name="Ravin N.V."/>
        </authorList>
    </citation>
    <scope>NUCLEOTIDE SEQUENCE [LARGE SCALE GENOMIC DNA]</scope>
    <source>
        <strain evidence="11">AL33</strain>
    </source>
</reference>
<dbReference type="Proteomes" id="UP000244180">
    <property type="component" value="Unassembled WGS sequence"/>
</dbReference>
<accession>A0A2T5GBF1</accession>
<dbReference type="PANTHER" id="PTHR30081:SF8">
    <property type="entry name" value="PROTEIN TRANSLOCASE SUBUNIT SECF"/>
    <property type="match status" value="1"/>
</dbReference>
<dbReference type="PANTHER" id="PTHR30081">
    <property type="entry name" value="PROTEIN-EXPORT MEMBRANE PROTEIN SEC"/>
    <property type="match status" value="1"/>
</dbReference>
<feature type="transmembrane region" description="Helical" evidence="9">
    <location>
        <begin position="161"/>
        <end position="182"/>
    </location>
</feature>
<keyword evidence="6 9" id="KW-1133">Transmembrane helix</keyword>
<comment type="subcellular location">
    <subcellularLocation>
        <location evidence="1 9">Cell membrane</location>
        <topology evidence="1 9">Multi-pass membrane protein</topology>
    </subcellularLocation>
</comment>
<evidence type="ECO:0000256" key="6">
    <source>
        <dbReference type="ARBA" id="ARBA00022989"/>
    </source>
</evidence>
<feature type="transmembrane region" description="Helical" evidence="9">
    <location>
        <begin position="137"/>
        <end position="154"/>
    </location>
</feature>
<gene>
    <name evidence="9" type="primary">secF</name>
    <name evidence="11" type="ORF">HSCHL_2015</name>
</gene>
<dbReference type="PRINTS" id="PR01755">
    <property type="entry name" value="SECFTRNLCASE"/>
</dbReference>
<evidence type="ECO:0000256" key="4">
    <source>
        <dbReference type="ARBA" id="ARBA00022692"/>
    </source>
</evidence>
<dbReference type="GO" id="GO:0006605">
    <property type="term" value="P:protein targeting"/>
    <property type="evidence" value="ECO:0007669"/>
    <property type="project" value="UniProtKB-UniRule"/>
</dbReference>
<dbReference type="NCBIfam" id="TIGR00916">
    <property type="entry name" value="2A0604s01"/>
    <property type="match status" value="1"/>
</dbReference>
<dbReference type="NCBIfam" id="TIGR00966">
    <property type="entry name" value="transloc_SecF"/>
    <property type="match status" value="1"/>
</dbReference>
<keyword evidence="7 9" id="KW-0811">Translocation</keyword>
<comment type="function">
    <text evidence="9">Part of the Sec protein translocase complex. Interacts with the SecYEG preprotein conducting channel. SecDF uses the proton motive force (PMF) to complete protein translocation after the ATP-dependent function of SecA.</text>
</comment>
<evidence type="ECO:0000256" key="1">
    <source>
        <dbReference type="ARBA" id="ARBA00004651"/>
    </source>
</evidence>
<evidence type="ECO:0000256" key="8">
    <source>
        <dbReference type="ARBA" id="ARBA00023136"/>
    </source>
</evidence>
<dbReference type="Pfam" id="PF02355">
    <property type="entry name" value="SecD_SecF_C"/>
    <property type="match status" value="1"/>
</dbReference>
<dbReference type="GO" id="GO:0065002">
    <property type="term" value="P:intracellular protein transmembrane transport"/>
    <property type="evidence" value="ECO:0007669"/>
    <property type="project" value="UniProtKB-UniRule"/>
</dbReference>
<comment type="subunit">
    <text evidence="9">Forms a complex with SecD. Part of the essential Sec protein translocation apparatus which comprises SecA, SecYEG and auxiliary proteins SecDF. Other proteins may also be involved.</text>
</comment>
<comment type="caution">
    <text evidence="9">Lacks conserved residue(s) required for the propagation of feature annotation.</text>
</comment>
<comment type="similarity">
    <text evidence="9">Belongs to the SecD/SecF family. SecF subfamily.</text>
</comment>
<dbReference type="SUPFAM" id="SSF82866">
    <property type="entry name" value="Multidrug efflux transporter AcrB transmembrane domain"/>
    <property type="match status" value="1"/>
</dbReference>
<feature type="transmembrane region" description="Helical" evidence="9">
    <location>
        <begin position="188"/>
        <end position="209"/>
    </location>
</feature>
<dbReference type="RefSeq" id="WP_273000148.1">
    <property type="nucleotide sequence ID" value="NZ_PEBV01000015.1"/>
</dbReference>
<evidence type="ECO:0000256" key="7">
    <source>
        <dbReference type="ARBA" id="ARBA00023010"/>
    </source>
</evidence>
<dbReference type="GO" id="GO:0043952">
    <property type="term" value="P:protein transport by the Sec complex"/>
    <property type="evidence" value="ECO:0007669"/>
    <property type="project" value="UniProtKB-UniRule"/>
</dbReference>
<evidence type="ECO:0000256" key="2">
    <source>
        <dbReference type="ARBA" id="ARBA00022448"/>
    </source>
</evidence>
<protein>
    <recommendedName>
        <fullName evidence="9">Protein-export membrane protein SecF</fullName>
    </recommendedName>
</protein>
<dbReference type="InterPro" id="IPR048634">
    <property type="entry name" value="SecD_SecF_C"/>
</dbReference>
<dbReference type="HAMAP" id="MF_01464_B">
    <property type="entry name" value="SecF_B"/>
    <property type="match status" value="1"/>
</dbReference>
<sequence length="308" mass="34023">MPREPFYTRFDFVGRRRLFFLLSLALLLIGLVSLAVRGLNLGVDFTSGTRVEAKVGKAFSDEEIHALFREKGLAEPSQIARTGSGADTTLVLRFKGALTQAEETAVRQAIEAHFGETVQFTVSKIDPIVGRELAKKAAYTLLIAALGIVVYMTVRFEYRMAVSAIVSILNVVVTLIGIIAFLQIEVDVTFVTALLTIVGYSINDTVIIFDRIRENVRQRNIRRQEDVEAVVNDSIRQVFVRSVNTVATVLFAALALLFLGGEGLFLFSLTLSIGLVLGAYSSIFTAAQLWVEWREWDLRRKKAAASGA</sequence>
<feature type="transmembrane region" description="Helical" evidence="9">
    <location>
        <begin position="238"/>
        <end position="259"/>
    </location>
</feature>
<dbReference type="EMBL" id="PEBV01000015">
    <property type="protein sequence ID" value="PTQ53520.1"/>
    <property type="molecule type" value="Genomic_DNA"/>
</dbReference>
<keyword evidence="4 9" id="KW-0812">Transmembrane</keyword>
<feature type="domain" description="Protein export membrane protein SecD/SecF C-terminal" evidence="10">
    <location>
        <begin position="112"/>
        <end position="295"/>
    </location>
</feature>
<keyword evidence="3 9" id="KW-1003">Cell membrane</keyword>
<evidence type="ECO:0000256" key="5">
    <source>
        <dbReference type="ARBA" id="ARBA00022927"/>
    </source>
</evidence>
<dbReference type="Gene3D" id="1.20.1640.10">
    <property type="entry name" value="Multidrug efflux transporter AcrB transmembrane domain"/>
    <property type="match status" value="1"/>
</dbReference>
<evidence type="ECO:0000313" key="12">
    <source>
        <dbReference type="Proteomes" id="UP000244180"/>
    </source>
</evidence>
<dbReference type="AlphaFoldDB" id="A0A2T5GBF1"/>
<dbReference type="InterPro" id="IPR022813">
    <property type="entry name" value="SecD/SecF_arch_bac"/>
</dbReference>
<dbReference type="InterPro" id="IPR055344">
    <property type="entry name" value="SecD_SecF_C_bact"/>
</dbReference>
<keyword evidence="8 9" id="KW-0472">Membrane</keyword>
<feature type="transmembrane region" description="Helical" evidence="9">
    <location>
        <begin position="265"/>
        <end position="291"/>
    </location>
</feature>
<evidence type="ECO:0000259" key="10">
    <source>
        <dbReference type="Pfam" id="PF02355"/>
    </source>
</evidence>
<evidence type="ECO:0000313" key="11">
    <source>
        <dbReference type="EMBL" id="PTQ53520.1"/>
    </source>
</evidence>
<dbReference type="InterPro" id="IPR005665">
    <property type="entry name" value="SecF_bac"/>
</dbReference>
<evidence type="ECO:0000256" key="9">
    <source>
        <dbReference type="HAMAP-Rule" id="MF_01464"/>
    </source>
</evidence>
<dbReference type="GO" id="GO:0005886">
    <property type="term" value="C:plasma membrane"/>
    <property type="evidence" value="ECO:0007669"/>
    <property type="project" value="UniProtKB-SubCell"/>
</dbReference>
<proteinExistence type="inferred from homology"/>
<dbReference type="InterPro" id="IPR022645">
    <property type="entry name" value="SecD/SecF_bac"/>
</dbReference>
<dbReference type="Pfam" id="PF07549">
    <property type="entry name" value="Sec_GG"/>
    <property type="match status" value="1"/>
</dbReference>
<keyword evidence="2 9" id="KW-0813">Transport</keyword>
<evidence type="ECO:0000256" key="3">
    <source>
        <dbReference type="ARBA" id="ARBA00022475"/>
    </source>
</evidence>